<dbReference type="EMBL" id="BLLF01004318">
    <property type="protein sequence ID" value="GFH29376.1"/>
    <property type="molecule type" value="Genomic_DNA"/>
</dbReference>
<sequence length="25" mass="2733">MFHRIGAALFALLLTAHTVPRPKAT</sequence>
<protein>
    <submittedName>
        <fullName evidence="1">Uncharacterized protein</fullName>
    </submittedName>
</protein>
<evidence type="ECO:0000313" key="2">
    <source>
        <dbReference type="Proteomes" id="UP000485058"/>
    </source>
</evidence>
<evidence type="ECO:0000313" key="1">
    <source>
        <dbReference type="EMBL" id="GFH29376.1"/>
    </source>
</evidence>
<reference evidence="1 2" key="1">
    <citation type="submission" date="2020-02" db="EMBL/GenBank/DDBJ databases">
        <title>Draft genome sequence of Haematococcus lacustris strain NIES-144.</title>
        <authorList>
            <person name="Morimoto D."/>
            <person name="Nakagawa S."/>
            <person name="Yoshida T."/>
            <person name="Sawayama S."/>
        </authorList>
    </citation>
    <scope>NUCLEOTIDE SEQUENCE [LARGE SCALE GENOMIC DNA]</scope>
    <source>
        <strain evidence="1 2">NIES-144</strain>
    </source>
</reference>
<dbReference type="AlphaFoldDB" id="A0A6A0A9U3"/>
<accession>A0A6A0A9U3</accession>
<proteinExistence type="predicted"/>
<keyword evidence="2" id="KW-1185">Reference proteome</keyword>
<feature type="non-terminal residue" evidence="1">
    <location>
        <position position="1"/>
    </location>
</feature>
<gene>
    <name evidence="1" type="ORF">HaLaN_28023</name>
</gene>
<feature type="non-terminal residue" evidence="1">
    <location>
        <position position="25"/>
    </location>
</feature>
<name>A0A6A0A9U3_HAELA</name>
<comment type="caution">
    <text evidence="1">The sequence shown here is derived from an EMBL/GenBank/DDBJ whole genome shotgun (WGS) entry which is preliminary data.</text>
</comment>
<dbReference type="Proteomes" id="UP000485058">
    <property type="component" value="Unassembled WGS sequence"/>
</dbReference>
<organism evidence="1 2">
    <name type="scientific">Haematococcus lacustris</name>
    <name type="common">Green alga</name>
    <name type="synonym">Haematococcus pluvialis</name>
    <dbReference type="NCBI Taxonomy" id="44745"/>
    <lineage>
        <taxon>Eukaryota</taxon>
        <taxon>Viridiplantae</taxon>
        <taxon>Chlorophyta</taxon>
        <taxon>core chlorophytes</taxon>
        <taxon>Chlorophyceae</taxon>
        <taxon>CS clade</taxon>
        <taxon>Chlamydomonadales</taxon>
        <taxon>Haematococcaceae</taxon>
        <taxon>Haematococcus</taxon>
    </lineage>
</organism>